<dbReference type="CDD" id="cd16830">
    <property type="entry name" value="HemS-like_N"/>
    <property type="match status" value="1"/>
</dbReference>
<sequence>MSLWQQYLDKKATVEGGMYFPRQAAADLGVSEGALMADAPDSVYLGSRIRDLVLKLETLGEVLSVVRNDAAVHEKVGVYEHVTLTARTGLALNVGGLDLRFFLHNWHHAIATTVVIGERTMRSIQFYDEYGMSIEKVFMRDETKLDAWQALIDEFATSGKPEFLPAPEINVTVPEPLSPEREQAFQERWNELKDVHHFGGLLETFKIDRQQSYRHAPAGSTKQVDRSVWEEVLQYVQANNLEIMVFVGNRGLVQIQTGKLHNVVRSHGYLNVLDAKVPEEGFDLHLRDSDIVETWVVRRPISEGYVTCIEGFDKNRQTVVQIFGRREEGNDEMQSWHQLMDGLLAG</sequence>
<feature type="domain" description="Haemin-degrading HemS/ChuX" evidence="1">
    <location>
        <begin position="206"/>
        <end position="342"/>
    </location>
</feature>
<name>A0A074V610_9NEIS</name>
<dbReference type="PROSITE" id="PS00414">
    <property type="entry name" value="PROFILIN"/>
    <property type="match status" value="1"/>
</dbReference>
<dbReference type="Gene3D" id="3.40.1570.10">
    <property type="entry name" value="HemS/ChuS/ChuX like domains"/>
    <property type="match status" value="2"/>
</dbReference>
<comment type="caution">
    <text evidence="2">The sequence shown here is derived from an EMBL/GenBank/DDBJ whole genome shotgun (WGS) entry which is preliminary data.</text>
</comment>
<protein>
    <submittedName>
        <fullName evidence="2">Putative heme degradation protein</fullName>
    </submittedName>
</protein>
<dbReference type="GO" id="GO:0006826">
    <property type="term" value="P:iron ion transport"/>
    <property type="evidence" value="ECO:0007669"/>
    <property type="project" value="InterPro"/>
</dbReference>
<gene>
    <name evidence="2" type="ORF">SASC598J21_013750</name>
</gene>
<proteinExistence type="predicted"/>
<dbReference type="Proteomes" id="UP000027644">
    <property type="component" value="Unassembled WGS sequence"/>
</dbReference>
<dbReference type="EMBL" id="AVQL01000443">
    <property type="protein sequence ID" value="KEQ00858.1"/>
    <property type="molecule type" value="Genomic_DNA"/>
</dbReference>
<organism evidence="2 3">
    <name type="scientific">Snodgrassella alvi SCGC AB-598-J21</name>
    <dbReference type="NCBI Taxonomy" id="1385367"/>
    <lineage>
        <taxon>Bacteria</taxon>
        <taxon>Pseudomonadati</taxon>
        <taxon>Pseudomonadota</taxon>
        <taxon>Betaproteobacteria</taxon>
        <taxon>Neisseriales</taxon>
        <taxon>Neisseriaceae</taxon>
        <taxon>Snodgrassella</taxon>
    </lineage>
</organism>
<dbReference type="InterPro" id="IPR053733">
    <property type="entry name" value="Heme_Transport_Util_sf"/>
</dbReference>
<dbReference type="AlphaFoldDB" id="A0A074V610"/>
<dbReference type="InterPro" id="IPR007845">
    <property type="entry name" value="HemS/ChuX_dom"/>
</dbReference>
<dbReference type="InterPro" id="IPR027310">
    <property type="entry name" value="Profilin_CS"/>
</dbReference>
<evidence type="ECO:0000313" key="2">
    <source>
        <dbReference type="EMBL" id="KEQ00858.1"/>
    </source>
</evidence>
<feature type="domain" description="Haemin-degrading HemS/ChuX" evidence="1">
    <location>
        <begin position="39"/>
        <end position="155"/>
    </location>
</feature>
<dbReference type="Pfam" id="PF05171">
    <property type="entry name" value="HemS"/>
    <property type="match status" value="2"/>
</dbReference>
<dbReference type="CDD" id="cd16831">
    <property type="entry name" value="HemS-like_C"/>
    <property type="match status" value="1"/>
</dbReference>
<dbReference type="GO" id="GO:0003779">
    <property type="term" value="F:actin binding"/>
    <property type="evidence" value="ECO:0007669"/>
    <property type="project" value="InterPro"/>
</dbReference>
<reference evidence="2 3" key="1">
    <citation type="journal article" date="2014" name="PLoS Genet.">
        <title>Hidden diversity in honey bee gut symbionts detected by single-cell genomics.</title>
        <authorList>
            <person name="Engel P."/>
            <person name="Stepanauskas R."/>
            <person name="Moran N."/>
        </authorList>
    </citation>
    <scope>NUCLEOTIDE SEQUENCE [LARGE SCALE GENOMIC DNA]</scope>
    <source>
        <strain evidence="2 3">SCGC AB-598-J21</strain>
    </source>
</reference>
<evidence type="ECO:0000313" key="3">
    <source>
        <dbReference type="Proteomes" id="UP000027644"/>
    </source>
</evidence>
<dbReference type="SUPFAM" id="SSF144064">
    <property type="entry name" value="Heme iron utilization protein-like"/>
    <property type="match status" value="1"/>
</dbReference>
<accession>A0A074V610</accession>
<evidence type="ECO:0000259" key="1">
    <source>
        <dbReference type="Pfam" id="PF05171"/>
    </source>
</evidence>